<dbReference type="GO" id="GO:0005829">
    <property type="term" value="C:cytosol"/>
    <property type="evidence" value="ECO:0007669"/>
    <property type="project" value="TreeGrafter"/>
</dbReference>
<feature type="binding site" evidence="11">
    <location>
        <position position="180"/>
    </location>
    <ligand>
        <name>L-tyrosine</name>
        <dbReference type="ChEBI" id="CHEBI:58315"/>
    </ligand>
</feature>
<dbReference type="CDD" id="cd00165">
    <property type="entry name" value="S4"/>
    <property type="match status" value="1"/>
</dbReference>
<dbReference type="PANTHER" id="PTHR11766">
    <property type="entry name" value="TYROSYL-TRNA SYNTHETASE"/>
    <property type="match status" value="1"/>
</dbReference>
<keyword evidence="8 11" id="KW-0030">Aminoacyl-tRNA synthetase</keyword>
<feature type="binding site" evidence="11">
    <location>
        <position position="239"/>
    </location>
    <ligand>
        <name>ATP</name>
        <dbReference type="ChEBI" id="CHEBI:30616"/>
    </ligand>
</feature>
<dbReference type="NCBIfam" id="TIGR00234">
    <property type="entry name" value="tyrS"/>
    <property type="match status" value="1"/>
</dbReference>
<dbReference type="Gene3D" id="1.10.240.10">
    <property type="entry name" value="Tyrosyl-Transfer RNA Synthetase"/>
    <property type="match status" value="1"/>
</dbReference>
<dbReference type="Proteomes" id="UP000295399">
    <property type="component" value="Unassembled WGS sequence"/>
</dbReference>
<name>A0A4R2PTQ6_RHOSA</name>
<dbReference type="InterPro" id="IPR014729">
    <property type="entry name" value="Rossmann-like_a/b/a_fold"/>
</dbReference>
<protein>
    <recommendedName>
        <fullName evidence="11">Tyrosine--tRNA ligase</fullName>
        <ecNumber evidence="11">6.1.1.1</ecNumber>
    </recommendedName>
    <alternativeName>
        <fullName evidence="11">Tyrosyl-tRNA synthetase</fullName>
        <shortName evidence="11">TyrRS</shortName>
    </alternativeName>
</protein>
<dbReference type="GO" id="GO:0006437">
    <property type="term" value="P:tyrosyl-tRNA aminoacylation"/>
    <property type="evidence" value="ECO:0007669"/>
    <property type="project" value="UniProtKB-UniRule"/>
</dbReference>
<evidence type="ECO:0000256" key="4">
    <source>
        <dbReference type="ARBA" id="ARBA00022741"/>
    </source>
</evidence>
<dbReference type="PRINTS" id="PR01040">
    <property type="entry name" value="TRNASYNTHTYR"/>
</dbReference>
<dbReference type="InParanoid" id="A0A4R2PTQ6"/>
<dbReference type="EMBL" id="SLXO01000001">
    <property type="protein sequence ID" value="TCP38408.1"/>
    <property type="molecule type" value="Genomic_DNA"/>
</dbReference>
<dbReference type="GO" id="GO:0004831">
    <property type="term" value="F:tyrosine-tRNA ligase activity"/>
    <property type="evidence" value="ECO:0007669"/>
    <property type="project" value="UniProtKB-UniRule"/>
</dbReference>
<dbReference type="GO" id="GO:0005524">
    <property type="term" value="F:ATP binding"/>
    <property type="evidence" value="ECO:0007669"/>
    <property type="project" value="UniProtKB-UniRule"/>
</dbReference>
<evidence type="ECO:0000256" key="7">
    <source>
        <dbReference type="ARBA" id="ARBA00022917"/>
    </source>
</evidence>
<evidence type="ECO:0000256" key="1">
    <source>
        <dbReference type="ARBA" id="ARBA00004496"/>
    </source>
</evidence>
<dbReference type="GO" id="GO:0042803">
    <property type="term" value="F:protein homodimerization activity"/>
    <property type="evidence" value="ECO:0007669"/>
    <property type="project" value="UniProtKB-ARBA"/>
</dbReference>
<dbReference type="CDD" id="cd00805">
    <property type="entry name" value="TyrRS_core"/>
    <property type="match status" value="1"/>
</dbReference>
<dbReference type="InterPro" id="IPR036986">
    <property type="entry name" value="S4_RNA-bd_sf"/>
</dbReference>
<evidence type="ECO:0000256" key="3">
    <source>
        <dbReference type="ARBA" id="ARBA00022598"/>
    </source>
</evidence>
<dbReference type="FunFam" id="1.10.240.10:FF:000001">
    <property type="entry name" value="Tyrosine--tRNA ligase"/>
    <property type="match status" value="1"/>
</dbReference>
<keyword evidence="7 11" id="KW-0648">Protein biosynthesis</keyword>
<dbReference type="InterPro" id="IPR002307">
    <property type="entry name" value="Tyr-tRNA-ligase"/>
</dbReference>
<evidence type="ECO:0000256" key="11">
    <source>
        <dbReference type="HAMAP-Rule" id="MF_02006"/>
    </source>
</evidence>
<gene>
    <name evidence="11" type="primary">tyrS</name>
    <name evidence="13" type="ORF">EV659_101312</name>
</gene>
<feature type="short sequence motif" description="'KMSKS' region" evidence="11">
    <location>
        <begin position="236"/>
        <end position="240"/>
    </location>
</feature>
<keyword evidence="3 11" id="KW-0436">Ligase</keyword>
<evidence type="ECO:0000313" key="14">
    <source>
        <dbReference type="Proteomes" id="UP000295399"/>
    </source>
</evidence>
<comment type="catalytic activity">
    <reaction evidence="9 11">
        <text>tRNA(Tyr) + L-tyrosine + ATP = L-tyrosyl-tRNA(Tyr) + AMP + diphosphate + H(+)</text>
        <dbReference type="Rhea" id="RHEA:10220"/>
        <dbReference type="Rhea" id="RHEA-COMP:9706"/>
        <dbReference type="Rhea" id="RHEA-COMP:9707"/>
        <dbReference type="ChEBI" id="CHEBI:15378"/>
        <dbReference type="ChEBI" id="CHEBI:30616"/>
        <dbReference type="ChEBI" id="CHEBI:33019"/>
        <dbReference type="ChEBI" id="CHEBI:58315"/>
        <dbReference type="ChEBI" id="CHEBI:78442"/>
        <dbReference type="ChEBI" id="CHEBI:78536"/>
        <dbReference type="ChEBI" id="CHEBI:456215"/>
        <dbReference type="EC" id="6.1.1.1"/>
    </reaction>
</comment>
<dbReference type="Pfam" id="PF00579">
    <property type="entry name" value="tRNA-synt_1b"/>
    <property type="match status" value="1"/>
</dbReference>
<dbReference type="SUPFAM" id="SSF55174">
    <property type="entry name" value="Alpha-L RNA-binding motif"/>
    <property type="match status" value="1"/>
</dbReference>
<dbReference type="InterPro" id="IPR024088">
    <property type="entry name" value="Tyr-tRNA-ligase_bac-type"/>
</dbReference>
<dbReference type="RefSeq" id="WP_132706816.1">
    <property type="nucleotide sequence ID" value="NZ_JACIGF010000001.1"/>
</dbReference>
<evidence type="ECO:0000256" key="8">
    <source>
        <dbReference type="ARBA" id="ARBA00023146"/>
    </source>
</evidence>
<evidence type="ECO:0000256" key="10">
    <source>
        <dbReference type="ARBA" id="ARBA00060965"/>
    </source>
</evidence>
<feature type="short sequence motif" description="'HIGH' region" evidence="11">
    <location>
        <begin position="44"/>
        <end position="53"/>
    </location>
</feature>
<comment type="subcellular location">
    <subcellularLocation>
        <location evidence="1 11">Cytoplasm</location>
    </subcellularLocation>
</comment>
<organism evidence="13 14">
    <name type="scientific">Rhodothalassium salexigens DSM 2132</name>
    <dbReference type="NCBI Taxonomy" id="1188247"/>
    <lineage>
        <taxon>Bacteria</taxon>
        <taxon>Pseudomonadati</taxon>
        <taxon>Pseudomonadota</taxon>
        <taxon>Alphaproteobacteria</taxon>
        <taxon>Rhodothalassiales</taxon>
        <taxon>Rhodothalassiaceae</taxon>
        <taxon>Rhodothalassium</taxon>
    </lineage>
</organism>
<dbReference type="PROSITE" id="PS00178">
    <property type="entry name" value="AA_TRNA_LIGASE_I"/>
    <property type="match status" value="1"/>
</dbReference>
<dbReference type="InterPro" id="IPR001412">
    <property type="entry name" value="aa-tRNA-synth_I_CS"/>
</dbReference>
<dbReference type="InterPro" id="IPR024107">
    <property type="entry name" value="Tyr-tRNA-ligase_bac_1"/>
</dbReference>
<evidence type="ECO:0000256" key="9">
    <source>
        <dbReference type="ARBA" id="ARBA00048248"/>
    </source>
</evidence>
<dbReference type="GO" id="GO:0003723">
    <property type="term" value="F:RNA binding"/>
    <property type="evidence" value="ECO:0007669"/>
    <property type="project" value="UniProtKB-KW"/>
</dbReference>
<reference evidence="13 14" key="1">
    <citation type="submission" date="2019-03" db="EMBL/GenBank/DDBJ databases">
        <title>Genomic Encyclopedia of Type Strains, Phase IV (KMG-IV): sequencing the most valuable type-strain genomes for metagenomic binning, comparative biology and taxonomic classification.</title>
        <authorList>
            <person name="Goeker M."/>
        </authorList>
    </citation>
    <scope>NUCLEOTIDE SEQUENCE [LARGE SCALE GENOMIC DNA]</scope>
    <source>
        <strain evidence="13 14">DSM 2132</strain>
    </source>
</reference>
<comment type="function">
    <text evidence="11">Catalyzes the attachment of tyrosine to tRNA(Tyr) in a two-step reaction: tyrosine is first activated by ATP to form Tyr-AMP and then transferred to the acceptor end of tRNA(Tyr).</text>
</comment>
<dbReference type="AlphaFoldDB" id="A0A4R2PTQ6"/>
<dbReference type="OrthoDB" id="9804243at2"/>
<dbReference type="FunCoup" id="A0A4R2PTQ6">
    <property type="interactions" value="574"/>
</dbReference>
<dbReference type="InterPro" id="IPR002305">
    <property type="entry name" value="aa-tRNA-synth_Ic"/>
</dbReference>
<keyword evidence="4 11" id="KW-0547">Nucleotide-binding</keyword>
<evidence type="ECO:0000256" key="6">
    <source>
        <dbReference type="ARBA" id="ARBA00022884"/>
    </source>
</evidence>
<comment type="subunit">
    <text evidence="11">Homodimer.</text>
</comment>
<accession>A0A4R2PTQ6</accession>
<comment type="similarity">
    <text evidence="10 11">Belongs to the class-I aminoacyl-tRNA synthetase family. TyrS type 1 subfamily.</text>
</comment>
<comment type="caution">
    <text evidence="13">The sequence shown here is derived from an EMBL/GenBank/DDBJ whole genome shotgun (WGS) entry which is preliminary data.</text>
</comment>
<keyword evidence="6 12" id="KW-0694">RNA-binding</keyword>
<proteinExistence type="inferred from homology"/>
<keyword evidence="14" id="KW-1185">Reference proteome</keyword>
<evidence type="ECO:0000256" key="5">
    <source>
        <dbReference type="ARBA" id="ARBA00022840"/>
    </source>
</evidence>
<dbReference type="SUPFAM" id="SSF52374">
    <property type="entry name" value="Nucleotidylyl transferase"/>
    <property type="match status" value="1"/>
</dbReference>
<keyword evidence="2 11" id="KW-0963">Cytoplasm</keyword>
<dbReference type="EC" id="6.1.1.1" evidence="11"/>
<dbReference type="Gene3D" id="3.40.50.620">
    <property type="entry name" value="HUPs"/>
    <property type="match status" value="1"/>
</dbReference>
<feature type="binding site" evidence="11">
    <location>
        <position position="39"/>
    </location>
    <ligand>
        <name>L-tyrosine</name>
        <dbReference type="ChEBI" id="CHEBI:58315"/>
    </ligand>
</feature>
<evidence type="ECO:0000313" key="13">
    <source>
        <dbReference type="EMBL" id="TCP38408.1"/>
    </source>
</evidence>
<dbReference type="HAMAP" id="MF_02006">
    <property type="entry name" value="Tyr_tRNA_synth_type1"/>
    <property type="match status" value="1"/>
</dbReference>
<feature type="binding site" evidence="11">
    <location>
        <position position="176"/>
    </location>
    <ligand>
        <name>L-tyrosine</name>
        <dbReference type="ChEBI" id="CHEBI:58315"/>
    </ligand>
</feature>
<sequence>MTQPRSPLMQELTARGFVFQSTDPEGLDQKLQAERVTGYIGFDPTGDSLHVGHLVSIMQLRWLQRHGHKPIVLLGGGTAKIGDPSGKDEQRQFLSDEQIEINKAGIRRVFDKFLSFGDGPTDAILVDNAEWLDELRYIPFLRDIGRHFTVNRMLTFDSVKSRLEREQPLSFLEFNYMILQAYDFVELARRYGCVLQLGGSDQWGNIVNGMELGRRLDDRHLFGQTSPLITNADGAKMGKTAKGAVWLNEDRLSAYDYWQFWRNTQDADVGRFLRLFTDLPLDEIARLEALEGQEVNDAKRVLANAATTLAHGPDAARAAEETAQATFAAGGAGAALPTLELTPERLAGDGVGVLDLFVEAGLADSKKEVRRLIAQNGARVDGQPVGEDYRLTADALPGDGLKLSAGKKRHAVVRPAGA</sequence>
<dbReference type="PANTHER" id="PTHR11766:SF0">
    <property type="entry name" value="TYROSINE--TRNA LIGASE, MITOCHONDRIAL"/>
    <property type="match status" value="1"/>
</dbReference>
<evidence type="ECO:0000256" key="2">
    <source>
        <dbReference type="ARBA" id="ARBA00022490"/>
    </source>
</evidence>
<keyword evidence="5 11" id="KW-0067">ATP-binding</keyword>
<dbReference type="FunFam" id="3.40.50.620:FF:000008">
    <property type="entry name" value="Tyrosine--tRNA ligase"/>
    <property type="match status" value="1"/>
</dbReference>
<dbReference type="PROSITE" id="PS50889">
    <property type="entry name" value="S4"/>
    <property type="match status" value="1"/>
</dbReference>
<evidence type="ECO:0000256" key="12">
    <source>
        <dbReference type="PROSITE-ProRule" id="PRU00182"/>
    </source>
</evidence>
<dbReference type="Gene3D" id="3.10.290.10">
    <property type="entry name" value="RNA-binding S4 domain"/>
    <property type="match status" value="1"/>
</dbReference>